<dbReference type="Proteomes" id="UP000887579">
    <property type="component" value="Unplaced"/>
</dbReference>
<name>A0AC34FTQ4_9BILA</name>
<proteinExistence type="predicted"/>
<evidence type="ECO:0000313" key="2">
    <source>
        <dbReference type="WBParaSite" id="ES5_v2.g20472.t1"/>
    </source>
</evidence>
<dbReference type="WBParaSite" id="ES5_v2.g20472.t1">
    <property type="protein sequence ID" value="ES5_v2.g20472.t1"/>
    <property type="gene ID" value="ES5_v2.g20472"/>
</dbReference>
<evidence type="ECO:0000313" key="1">
    <source>
        <dbReference type="Proteomes" id="UP000887579"/>
    </source>
</evidence>
<protein>
    <submittedName>
        <fullName evidence="2">Uncharacterized protein</fullName>
    </submittedName>
</protein>
<organism evidence="1 2">
    <name type="scientific">Panagrolaimus sp. ES5</name>
    <dbReference type="NCBI Taxonomy" id="591445"/>
    <lineage>
        <taxon>Eukaryota</taxon>
        <taxon>Metazoa</taxon>
        <taxon>Ecdysozoa</taxon>
        <taxon>Nematoda</taxon>
        <taxon>Chromadorea</taxon>
        <taxon>Rhabditida</taxon>
        <taxon>Tylenchina</taxon>
        <taxon>Panagrolaimomorpha</taxon>
        <taxon>Panagrolaimoidea</taxon>
        <taxon>Panagrolaimidae</taxon>
        <taxon>Panagrolaimus</taxon>
    </lineage>
</organism>
<sequence>MYSPSTDWQNSLVDKNDNNNSTVALSLQQIANSTSQILGCLISNPAFQNKTDATKQQRPKPYEIPTSSKTQRNVSREQSVKPPGIVLEYTDLMVLNEAVGKLNEVVTRLNEAYEAQASTIISFPDSFVPPPSSSTPTTTDDDIKILEGTTSASGDISIYNNDIHEDPETQLDPLLNITNGLSSCLKPCLIVSKDDELVYEYTIQKKRIGNEYYCCSSCRKLPSPRSNLVIYGDGKITCSRHNIECMPISKEESLRRQEKRQIRFAKSNNIVVVEE</sequence>
<reference evidence="2" key="1">
    <citation type="submission" date="2022-11" db="UniProtKB">
        <authorList>
            <consortium name="WormBaseParasite"/>
        </authorList>
    </citation>
    <scope>IDENTIFICATION</scope>
</reference>
<accession>A0AC34FTQ4</accession>